<dbReference type="PROSITE" id="PS51762">
    <property type="entry name" value="GH16_2"/>
    <property type="match status" value="1"/>
</dbReference>
<dbReference type="Gene3D" id="2.60.120.200">
    <property type="match status" value="1"/>
</dbReference>
<feature type="domain" description="GH16" evidence="2">
    <location>
        <begin position="8"/>
        <end position="282"/>
    </location>
</feature>
<dbReference type="Pfam" id="PF26113">
    <property type="entry name" value="GH16_XgeA"/>
    <property type="match status" value="1"/>
</dbReference>
<evidence type="ECO:0000313" key="3">
    <source>
        <dbReference type="EMBL" id="PIL26087.1"/>
    </source>
</evidence>
<organism evidence="3 4">
    <name type="scientific">Ganoderma sinense ZZ0214-1</name>
    <dbReference type="NCBI Taxonomy" id="1077348"/>
    <lineage>
        <taxon>Eukaryota</taxon>
        <taxon>Fungi</taxon>
        <taxon>Dikarya</taxon>
        <taxon>Basidiomycota</taxon>
        <taxon>Agaricomycotina</taxon>
        <taxon>Agaricomycetes</taxon>
        <taxon>Polyporales</taxon>
        <taxon>Polyporaceae</taxon>
        <taxon>Ganoderma</taxon>
    </lineage>
</organism>
<evidence type="ECO:0000259" key="2">
    <source>
        <dbReference type="PROSITE" id="PS51762"/>
    </source>
</evidence>
<dbReference type="InterPro" id="IPR000757">
    <property type="entry name" value="Beta-glucanase-like"/>
</dbReference>
<evidence type="ECO:0000313" key="4">
    <source>
        <dbReference type="Proteomes" id="UP000230002"/>
    </source>
</evidence>
<keyword evidence="4" id="KW-1185">Reference proteome</keyword>
<name>A0A2G8RX69_9APHY</name>
<dbReference type="InterPro" id="IPR050546">
    <property type="entry name" value="Glycosyl_Hydrlase_16"/>
</dbReference>
<evidence type="ECO:0000256" key="1">
    <source>
        <dbReference type="SAM" id="SignalP"/>
    </source>
</evidence>
<dbReference type="GO" id="GO:0004553">
    <property type="term" value="F:hydrolase activity, hydrolyzing O-glycosyl compounds"/>
    <property type="evidence" value="ECO:0007669"/>
    <property type="project" value="InterPro"/>
</dbReference>
<dbReference type="STRING" id="1077348.A0A2G8RX69"/>
<dbReference type="PANTHER" id="PTHR10963:SF24">
    <property type="entry name" value="GLYCOSIDASE C21B10.07-RELATED"/>
    <property type="match status" value="1"/>
</dbReference>
<dbReference type="PANTHER" id="PTHR10963">
    <property type="entry name" value="GLYCOSYL HYDROLASE-RELATED"/>
    <property type="match status" value="1"/>
</dbReference>
<dbReference type="EMBL" id="AYKW01000045">
    <property type="protein sequence ID" value="PIL26087.1"/>
    <property type="molecule type" value="Genomic_DNA"/>
</dbReference>
<accession>A0A2G8RX69</accession>
<dbReference type="InterPro" id="IPR013320">
    <property type="entry name" value="ConA-like_dom_sf"/>
</dbReference>
<sequence length="314" mass="33507">MFSARPFLAFAALTTSALAATYSQVDSYVGSQFLSGFQHMAIADPTDGRVNYVDQATALQKNLTFTSDSTLIIRADDTTVLDASGPGRDSVRLMSNNVYENHVTVWNIRHMPQGCGTWPAVWEFGQDWPNQGEIDILEGVNDQGTDQATLHTTAGCTVTGAQQTGSAVGTDCDVYTTGNSGCSTLSSQATSYGPTFNANGGGFYAMERSNSGVKVWFWPRGSAIPSDVANGATSVDTDNWGTPFADFPSTTCDMASHFGPHNLVINLTFCGDWAGIASIFNGDGCPGDCATYVNQNPGAFTNAYFDVAWLKIYE</sequence>
<protein>
    <recommendedName>
        <fullName evidence="2">GH16 domain-containing protein</fullName>
    </recommendedName>
</protein>
<reference evidence="3 4" key="1">
    <citation type="journal article" date="2015" name="Sci. Rep.">
        <title>Chromosome-level genome map provides insights into diverse defense mechanisms in the medicinal fungus Ganoderma sinense.</title>
        <authorList>
            <person name="Zhu Y."/>
            <person name="Xu J."/>
            <person name="Sun C."/>
            <person name="Zhou S."/>
            <person name="Xu H."/>
            <person name="Nelson D.R."/>
            <person name="Qian J."/>
            <person name="Song J."/>
            <person name="Luo H."/>
            <person name="Xiang L."/>
            <person name="Li Y."/>
            <person name="Xu Z."/>
            <person name="Ji A."/>
            <person name="Wang L."/>
            <person name="Lu S."/>
            <person name="Hayward A."/>
            <person name="Sun W."/>
            <person name="Li X."/>
            <person name="Schwartz D.C."/>
            <person name="Wang Y."/>
            <person name="Chen S."/>
        </authorList>
    </citation>
    <scope>NUCLEOTIDE SEQUENCE [LARGE SCALE GENOMIC DNA]</scope>
    <source>
        <strain evidence="3 4">ZZ0214-1</strain>
    </source>
</reference>
<dbReference type="CDD" id="cd02181">
    <property type="entry name" value="GH16_fungal_Lam16A_glucanase"/>
    <property type="match status" value="1"/>
</dbReference>
<feature type="signal peptide" evidence="1">
    <location>
        <begin position="1"/>
        <end position="19"/>
    </location>
</feature>
<dbReference type="SUPFAM" id="SSF49899">
    <property type="entry name" value="Concanavalin A-like lectins/glucanases"/>
    <property type="match status" value="1"/>
</dbReference>
<keyword evidence="1" id="KW-0732">Signal</keyword>
<dbReference type="GO" id="GO:0009251">
    <property type="term" value="P:glucan catabolic process"/>
    <property type="evidence" value="ECO:0007669"/>
    <property type="project" value="TreeGrafter"/>
</dbReference>
<dbReference type="OrthoDB" id="192832at2759"/>
<comment type="caution">
    <text evidence="3">The sequence shown here is derived from an EMBL/GenBank/DDBJ whole genome shotgun (WGS) entry which is preliminary data.</text>
</comment>
<dbReference type="AlphaFoldDB" id="A0A2G8RX69"/>
<proteinExistence type="predicted"/>
<dbReference type="Proteomes" id="UP000230002">
    <property type="component" value="Unassembled WGS sequence"/>
</dbReference>
<gene>
    <name evidence="3" type="ORF">GSI_11841</name>
</gene>
<feature type="chain" id="PRO_5013748615" description="GH16 domain-containing protein" evidence="1">
    <location>
        <begin position="20"/>
        <end position="314"/>
    </location>
</feature>